<sequence length="436" mass="46538">MDARDALWDSSRVRNLIDARDVGGVIKAARVARGWLQADLGRAVNCSASTISRLETARRTTSDLPLLRRVAEAVEIPPDVLGAALGLSAPASITVASTVPQRLQEDSVRRRTFMAAGAAVPISLLDSLDDALAVLPAPAAEPTAARVAGRLTQARSLFNAGAVIRVVSRLPDLLSLAHAVAEQRREPAGYVALAACYDLATEALNKIGHRGAGRITADRATAYAGLSDSPIAMAAAARPLSIILRHEDRHAAADRVTMHAVARLEKTGLAAPGESAAYAQMLCTCAYAAAQAGDRERALEMITEAERCAARLPVRSADGRPFKVTPAQVALYWVGVHWSLGDPGSAVHVGRSIQAAQLPSPERRARLHTDLARAWWQWGKPEQTARALLEARREAPDEIRRPSIHRIVTELAAQYPRVAGVRALAAEGHVRVSVRG</sequence>
<reference evidence="2 3" key="1">
    <citation type="submission" date="2018-06" db="EMBL/GenBank/DDBJ databases">
        <title>Sphaerisporangium craniellae sp. nov., isolated from a marine sponge in the South China Sea.</title>
        <authorList>
            <person name="Li L."/>
        </authorList>
    </citation>
    <scope>NUCLEOTIDE SEQUENCE [LARGE SCALE GENOMIC DNA]</scope>
    <source>
        <strain evidence="2 3">LHW63015</strain>
    </source>
</reference>
<dbReference type="OrthoDB" id="3865941at2"/>
<dbReference type="SUPFAM" id="SSF47413">
    <property type="entry name" value="lambda repressor-like DNA-binding domains"/>
    <property type="match status" value="1"/>
</dbReference>
<proteinExistence type="predicted"/>
<dbReference type="InterPro" id="IPR010982">
    <property type="entry name" value="Lambda_DNA-bd_dom_sf"/>
</dbReference>
<name>A0A366LQK1_9ACTN</name>
<dbReference type="RefSeq" id="WP_113984555.1">
    <property type="nucleotide sequence ID" value="NZ_QMEY01000018.1"/>
</dbReference>
<gene>
    <name evidence="2" type="ORF">DP939_31195</name>
</gene>
<organism evidence="2 3">
    <name type="scientific">Spongiactinospora rosea</name>
    <dbReference type="NCBI Taxonomy" id="2248750"/>
    <lineage>
        <taxon>Bacteria</taxon>
        <taxon>Bacillati</taxon>
        <taxon>Actinomycetota</taxon>
        <taxon>Actinomycetes</taxon>
        <taxon>Streptosporangiales</taxon>
        <taxon>Streptosporangiaceae</taxon>
        <taxon>Spongiactinospora</taxon>
    </lineage>
</organism>
<dbReference type="Pfam" id="PF13560">
    <property type="entry name" value="HTH_31"/>
    <property type="match status" value="1"/>
</dbReference>
<comment type="caution">
    <text evidence="2">The sequence shown here is derived from an EMBL/GenBank/DDBJ whole genome shotgun (WGS) entry which is preliminary data.</text>
</comment>
<dbReference type="PROSITE" id="PS50943">
    <property type="entry name" value="HTH_CROC1"/>
    <property type="match status" value="1"/>
</dbReference>
<evidence type="ECO:0000313" key="3">
    <source>
        <dbReference type="Proteomes" id="UP000253303"/>
    </source>
</evidence>
<dbReference type="InterPro" id="IPR001387">
    <property type="entry name" value="Cro/C1-type_HTH"/>
</dbReference>
<dbReference type="EMBL" id="QMEY01000018">
    <property type="protein sequence ID" value="RBQ16235.1"/>
    <property type="molecule type" value="Genomic_DNA"/>
</dbReference>
<dbReference type="Proteomes" id="UP000253303">
    <property type="component" value="Unassembled WGS sequence"/>
</dbReference>
<evidence type="ECO:0000259" key="1">
    <source>
        <dbReference type="PROSITE" id="PS50943"/>
    </source>
</evidence>
<dbReference type="CDD" id="cd00093">
    <property type="entry name" value="HTH_XRE"/>
    <property type="match status" value="1"/>
</dbReference>
<evidence type="ECO:0000313" key="2">
    <source>
        <dbReference type="EMBL" id="RBQ16235.1"/>
    </source>
</evidence>
<protein>
    <submittedName>
        <fullName evidence="2">Transcriptional regulator</fullName>
    </submittedName>
</protein>
<keyword evidence="3" id="KW-1185">Reference proteome</keyword>
<dbReference type="SMART" id="SM00530">
    <property type="entry name" value="HTH_XRE"/>
    <property type="match status" value="1"/>
</dbReference>
<accession>A0A366LQK1</accession>
<dbReference type="AlphaFoldDB" id="A0A366LQK1"/>
<dbReference type="Gene3D" id="1.10.260.40">
    <property type="entry name" value="lambda repressor-like DNA-binding domains"/>
    <property type="match status" value="1"/>
</dbReference>
<feature type="domain" description="HTH cro/C1-type" evidence="1">
    <location>
        <begin position="26"/>
        <end position="81"/>
    </location>
</feature>
<dbReference type="GO" id="GO:0003677">
    <property type="term" value="F:DNA binding"/>
    <property type="evidence" value="ECO:0007669"/>
    <property type="project" value="InterPro"/>
</dbReference>